<feature type="domain" description="RPAP1/MINIYO-like TPR repeats" evidence="8">
    <location>
        <begin position="916"/>
        <end position="1130"/>
    </location>
</feature>
<feature type="region of interest" description="Disordered" evidence="5">
    <location>
        <begin position="1"/>
        <end position="88"/>
    </location>
</feature>
<evidence type="ECO:0000313" key="10">
    <source>
        <dbReference type="Proteomes" id="UP000029445"/>
    </source>
</evidence>
<organism evidence="9 10">
    <name type="scientific">Cryptococcus deuterogattii (strain R265)</name>
    <name type="common">Cryptococcus gattii VGII (strain R265)</name>
    <dbReference type="NCBI Taxonomy" id="294750"/>
    <lineage>
        <taxon>Eukaryota</taxon>
        <taxon>Fungi</taxon>
        <taxon>Dikarya</taxon>
        <taxon>Basidiomycota</taxon>
        <taxon>Agaricomycotina</taxon>
        <taxon>Tremellomycetes</taxon>
        <taxon>Tremellales</taxon>
        <taxon>Cryptococcaceae</taxon>
        <taxon>Cryptococcus</taxon>
        <taxon>Cryptococcus gattii species complex</taxon>
    </lineage>
</organism>
<feature type="region of interest" description="Disordered" evidence="5">
    <location>
        <begin position="133"/>
        <end position="189"/>
    </location>
</feature>
<dbReference type="GeneID" id="88178111"/>
<dbReference type="STRING" id="294750.A0A095C5M7"/>
<comment type="subcellular location">
    <subcellularLocation>
        <location evidence="1">Nucleus</location>
    </subcellularLocation>
</comment>
<dbReference type="HOGENOM" id="CLU_006940_0_0_1"/>
<feature type="domain" description="RPAP1 N-terminal" evidence="7">
    <location>
        <begin position="88"/>
        <end position="130"/>
    </location>
</feature>
<dbReference type="InterPro" id="IPR013930">
    <property type="entry name" value="RPAP1_N"/>
</dbReference>
<evidence type="ECO:0000259" key="8">
    <source>
        <dbReference type="Pfam" id="PF25766"/>
    </source>
</evidence>
<dbReference type="RefSeq" id="XP_062881792.1">
    <property type="nucleotide sequence ID" value="XM_063025837.1"/>
</dbReference>
<sequence>MLKDIVERTSSSSEAPKAPAPSSTGFPVAVHRSQRPSAFARARRAQQVLKEEGKQEIGYGKAIDTVPSVQTAEPTSGSSMTEWEEVKKQVQEDNLKRIQNMSQQEREQEIEELRERLGDKTLGLLKKRAETLQSERSVRDSPQNGLSSIDLEQPFSVNNTRQLLQEVSEENTRRVESMSLEEREHETQELRERFGDKIMEALRKRAEAKLAEGKKNVVERSVKRDVPASSIMSSNTQEDDENLEVLKAKYFPTLHSEPSKLEWLQPISTPSSDKSVRFDLSGTVLSAKDTASLPTHLGLHHHGESPDLAGYTLQDILYLCRSTVPSQRITMMGVLSRIIGRLCNGELDETAEKECVETQVVQKAIELGVEVLAGLTRGAGVIRASVELLFEALRGPSWVFPDDSFDADNIYQPFIPTLMTAESEPTGIASIPFEDVLPRLTELLSIPDALPIITTNQLLLILRRATLLSGDLCETICPIVPALLKHHVIQRSWPPKGDNRPNVEALALLRDITASSRACAEDLLSQRVYESTLKFIVSATWSEGTDISTLDIGQNLALEVLRIYAILGRYGLSASIVASSSEVWRLFGKWVQERCASETLSPLESNLVRAYFDLLKVWVTCAIDPHRTTPEHDITWAQVVALEWIDEAVSSVKQLLGQFERLEEVTSALAMLASWATGAKVNGIKAGEEEKKTMLAGLKTSGLTEAIESMRTGGEDETRVLRLAVRLHGQLQSVGELLSKETLAALQLAFLVTNEPATRSVIHLRHELLRLSIQSRSLSPSEWLPIALDLFLSFDVGDEPLALDLVDDILKADWSSAIHVIAEQYFALPHPDKLQILRPLLHYTILPDVENVVGPSQPSHVYLKATTTLRALPTSLDLNNITGLPLQPDWFFSPLNELLRSGTSIALSQVPSDWSASETEIVQTVLFLGQLQCGSPMWTERLGGSRLLFNMMKVFMLEHGQQTQTSTSEGEVFRDNQVAQGMTRLMEHLTNPLAAIEMYPVASLETVSLPFLTAGVPFFQFYTDFLALYEAISFSDMIFTQLLLPPLAMSYPSDYRKLLWNDHSTALRGIRVQLHQVPLEDAAGLDGYFAPKETSNEVLSGYARALTRGWVIEDRNEFLFRVASHHLAELFWRGMEEAKESDRVGLMVGVLSTGTDVLVKRLLEWNLETRGEGVIGPEEKQKRKEMVSKLTGTKGSKRVESL</sequence>
<dbReference type="VEuPathDB" id="FungiDB:CNBG_1715"/>
<keyword evidence="3" id="KW-0804">Transcription</keyword>
<evidence type="ECO:0000259" key="6">
    <source>
        <dbReference type="Pfam" id="PF08620"/>
    </source>
</evidence>
<feature type="compositionally biased region" description="Polar residues" evidence="5">
    <location>
        <begin position="155"/>
        <end position="165"/>
    </location>
</feature>
<accession>A0A095C5M7</accession>
<feature type="domain" description="RPAP1 C-terminal" evidence="6">
    <location>
        <begin position="275"/>
        <end position="342"/>
    </location>
</feature>
<dbReference type="OrthoDB" id="348201at2759"/>
<proteinExistence type="inferred from homology"/>
<evidence type="ECO:0000256" key="5">
    <source>
        <dbReference type="SAM" id="MobiDB-lite"/>
    </source>
</evidence>
<keyword evidence="10" id="KW-1185">Reference proteome</keyword>
<reference evidence="9 10" key="2">
    <citation type="journal article" date="2018" name="Proc. Natl. Acad. Sci.">
        <title>RNAi is a critical determinant of centromere evolution in closely related fungi.</title>
        <authorList>
            <person name="Yadav V."/>
            <person name="Sun S."/>
            <person name="Billmyre R.B."/>
            <person name="Thimmappa B.C."/>
            <person name="Shea T."/>
            <person name="Lintner R."/>
            <person name="Bakkeren G."/>
            <person name="Cuomo C.A."/>
            <person name="Heitman J."/>
            <person name="Sanyal K."/>
        </authorList>
    </citation>
    <scope>NUCLEOTIDE SEQUENCE [LARGE SCALE GENOMIC DNA]</scope>
    <source>
        <strain evidence="9 10">R265</strain>
    </source>
</reference>
<dbReference type="AlphaFoldDB" id="A0A095C5M7"/>
<dbReference type="InterPro" id="IPR057989">
    <property type="entry name" value="TPR_RPAP1/MINIYO-like"/>
</dbReference>
<dbReference type="Proteomes" id="UP000029445">
    <property type="component" value="Chromosome 5"/>
</dbReference>
<dbReference type="PANTHER" id="PTHR21483:SF18">
    <property type="entry name" value="RNA POLYMERASE II-ASSOCIATED PROTEIN 1"/>
    <property type="match status" value="1"/>
</dbReference>
<evidence type="ECO:0000259" key="7">
    <source>
        <dbReference type="Pfam" id="PF08621"/>
    </source>
</evidence>
<feature type="compositionally biased region" description="Basic and acidic residues" evidence="5">
    <location>
        <begin position="1177"/>
        <end position="1187"/>
    </location>
</feature>
<evidence type="ECO:0000256" key="2">
    <source>
        <dbReference type="ARBA" id="ARBA00009953"/>
    </source>
</evidence>
<feature type="compositionally biased region" description="Basic and acidic residues" evidence="5">
    <location>
        <begin position="170"/>
        <end position="189"/>
    </location>
</feature>
<dbReference type="InterPro" id="IPR013929">
    <property type="entry name" value="RPAP1_C"/>
</dbReference>
<dbReference type="GO" id="GO:0006366">
    <property type="term" value="P:transcription by RNA polymerase II"/>
    <property type="evidence" value="ECO:0007669"/>
    <property type="project" value="InterPro"/>
</dbReference>
<comment type="similarity">
    <text evidence="2">Belongs to the RPAP1 family.</text>
</comment>
<evidence type="ECO:0000313" key="9">
    <source>
        <dbReference type="EMBL" id="KGB75877.1"/>
    </source>
</evidence>
<dbReference type="Pfam" id="PF25766">
    <property type="entry name" value="TPR_RPAP1"/>
    <property type="match status" value="1"/>
</dbReference>
<protein>
    <submittedName>
        <fullName evidence="9">Cytoplasmic protein</fullName>
    </submittedName>
</protein>
<feature type="domain" description="RPAP1 N-terminal" evidence="7">
    <location>
        <begin position="165"/>
        <end position="209"/>
    </location>
</feature>
<dbReference type="EMBL" id="CP025763">
    <property type="protein sequence ID" value="KGB75877.1"/>
    <property type="molecule type" value="Genomic_DNA"/>
</dbReference>
<gene>
    <name evidence="9" type="ORF">CNBG_1715</name>
</gene>
<dbReference type="OMA" id="KYFLQCV"/>
<feature type="compositionally biased region" description="Polar residues" evidence="5">
    <location>
        <begin position="133"/>
        <end position="147"/>
    </location>
</feature>
<dbReference type="KEGG" id="cdeu:CNBG_1715"/>
<name>A0A095C5M7_CRYD2</name>
<evidence type="ECO:0000256" key="3">
    <source>
        <dbReference type="ARBA" id="ARBA00023163"/>
    </source>
</evidence>
<evidence type="ECO:0000256" key="1">
    <source>
        <dbReference type="ARBA" id="ARBA00004123"/>
    </source>
</evidence>
<dbReference type="Pfam" id="PF08621">
    <property type="entry name" value="RPAP1_N"/>
    <property type="match status" value="2"/>
</dbReference>
<keyword evidence="4" id="KW-0539">Nucleus</keyword>
<dbReference type="InterPro" id="IPR039913">
    <property type="entry name" value="RPAP1/Rba50"/>
</dbReference>
<feature type="compositionally biased region" description="Low complexity" evidence="5">
    <location>
        <begin position="10"/>
        <end position="23"/>
    </location>
</feature>
<feature type="compositionally biased region" description="Polar residues" evidence="5">
    <location>
        <begin position="67"/>
        <end position="81"/>
    </location>
</feature>
<reference evidence="9 10" key="1">
    <citation type="journal article" date="2011" name="MBio">
        <title>Genome variation in Cryptococcus gattii, an emerging pathogen of immunocompetent hosts.</title>
        <authorList>
            <person name="D'Souza C.A."/>
            <person name="Kronstad J.W."/>
            <person name="Taylor G."/>
            <person name="Warren R."/>
            <person name="Yuen M."/>
            <person name="Hu G."/>
            <person name="Jung W.H."/>
            <person name="Sham A."/>
            <person name="Kidd S.E."/>
            <person name="Tangen K."/>
            <person name="Lee N."/>
            <person name="Zeilmaker T."/>
            <person name="Sawkins J."/>
            <person name="McVicker G."/>
            <person name="Shah S."/>
            <person name="Gnerre S."/>
            <person name="Griggs A."/>
            <person name="Zeng Q."/>
            <person name="Bartlett K."/>
            <person name="Li W."/>
            <person name="Wang X."/>
            <person name="Heitman J."/>
            <person name="Stajich J.E."/>
            <person name="Fraser J.A."/>
            <person name="Meyer W."/>
            <person name="Carter D."/>
            <person name="Schein J."/>
            <person name="Krzywinski M."/>
            <person name="Kwon-Chung K.J."/>
            <person name="Varma A."/>
            <person name="Wang J."/>
            <person name="Brunham R."/>
            <person name="Fyfe M."/>
            <person name="Ouellette B.F."/>
            <person name="Siddiqui A."/>
            <person name="Marra M."/>
            <person name="Jones S."/>
            <person name="Holt R."/>
            <person name="Birren B.W."/>
            <person name="Galagan J.E."/>
            <person name="Cuomo C.A."/>
        </authorList>
    </citation>
    <scope>NUCLEOTIDE SEQUENCE [LARGE SCALE GENOMIC DNA]</scope>
    <source>
        <strain evidence="9 10">R265</strain>
    </source>
</reference>
<evidence type="ECO:0000256" key="4">
    <source>
        <dbReference type="ARBA" id="ARBA00023242"/>
    </source>
</evidence>
<feature type="region of interest" description="Disordered" evidence="5">
    <location>
        <begin position="1177"/>
        <end position="1202"/>
    </location>
</feature>
<dbReference type="Pfam" id="PF08620">
    <property type="entry name" value="RPAP1_C"/>
    <property type="match status" value="1"/>
</dbReference>
<dbReference type="PANTHER" id="PTHR21483">
    <property type="entry name" value="RNA POLYMERASE II-ASSOCIATED PROTEIN 1"/>
    <property type="match status" value="1"/>
</dbReference>